<accession>A0ABY7DVX1</accession>
<gene>
    <name evidence="2" type="ORF">MAR_008423</name>
</gene>
<feature type="chain" id="PRO_5045504816" evidence="1">
    <location>
        <begin position="17"/>
        <end position="307"/>
    </location>
</feature>
<dbReference type="Proteomes" id="UP001164746">
    <property type="component" value="Chromosome 4"/>
</dbReference>
<evidence type="ECO:0000313" key="3">
    <source>
        <dbReference type="Proteomes" id="UP001164746"/>
    </source>
</evidence>
<evidence type="ECO:0000313" key="2">
    <source>
        <dbReference type="EMBL" id="WAR01865.1"/>
    </source>
</evidence>
<feature type="signal peptide" evidence="1">
    <location>
        <begin position="1"/>
        <end position="16"/>
    </location>
</feature>
<dbReference type="EMBL" id="CP111015">
    <property type="protein sequence ID" value="WAR01865.1"/>
    <property type="molecule type" value="Genomic_DNA"/>
</dbReference>
<evidence type="ECO:0000256" key="1">
    <source>
        <dbReference type="SAM" id="SignalP"/>
    </source>
</evidence>
<name>A0ABY7DVX1_MYAAR</name>
<keyword evidence="1" id="KW-0732">Signal</keyword>
<organism evidence="2 3">
    <name type="scientific">Mya arenaria</name>
    <name type="common">Soft-shell clam</name>
    <dbReference type="NCBI Taxonomy" id="6604"/>
    <lineage>
        <taxon>Eukaryota</taxon>
        <taxon>Metazoa</taxon>
        <taxon>Spiralia</taxon>
        <taxon>Lophotrochozoa</taxon>
        <taxon>Mollusca</taxon>
        <taxon>Bivalvia</taxon>
        <taxon>Autobranchia</taxon>
        <taxon>Heteroconchia</taxon>
        <taxon>Euheterodonta</taxon>
        <taxon>Imparidentia</taxon>
        <taxon>Neoheterodontei</taxon>
        <taxon>Myida</taxon>
        <taxon>Myoidea</taxon>
        <taxon>Myidae</taxon>
        <taxon>Mya</taxon>
    </lineage>
</organism>
<keyword evidence="3" id="KW-1185">Reference proteome</keyword>
<sequence>MTHLFAIIAVCSTVWGIHNILMNAQNMFSVTSVPEEASRRFIESVLLVCFGIREISHVNRLTLCIVLQSHKYGGQKCGAYWDCNNGRSVPKCCDDGHRYVFGKGCVQDPDCHDICPWKDETQACDKRPVLDMTSYEQSLGNGLWVKMSCAPGTAYNIIDCECSLNTGILPGYVCRPELEMDFDDKQIRDKSGKNVYVFNDGVIPWEDAAYFNGSARLLINRFSNTDFHGHLVIKLRYKEQLTDKEWKEVIYIHDEKNLEGKVCGASYKKWSLGPIQATHCGVQFGYGTKMENFVGLMDDVSIEVKML</sequence>
<protein>
    <submittedName>
        <fullName evidence="2">PIF-like protein</fullName>
    </submittedName>
</protein>
<proteinExistence type="predicted"/>
<reference evidence="2" key="1">
    <citation type="submission" date="2022-11" db="EMBL/GenBank/DDBJ databases">
        <title>Centuries of genome instability and evolution in soft-shell clam transmissible cancer (bioRxiv).</title>
        <authorList>
            <person name="Hart S.F.M."/>
            <person name="Yonemitsu M.A."/>
            <person name="Giersch R.M."/>
            <person name="Beal B.F."/>
            <person name="Arriagada G."/>
            <person name="Davis B.W."/>
            <person name="Ostrander E.A."/>
            <person name="Goff S.P."/>
            <person name="Metzger M.J."/>
        </authorList>
    </citation>
    <scope>NUCLEOTIDE SEQUENCE</scope>
    <source>
        <strain evidence="2">MELC-2E11</strain>
        <tissue evidence="2">Siphon/mantle</tissue>
    </source>
</reference>